<dbReference type="EMBL" id="JAKLTR010000003">
    <property type="protein sequence ID" value="MCG2613957.1"/>
    <property type="molecule type" value="Genomic_DNA"/>
</dbReference>
<reference evidence="4" key="1">
    <citation type="submission" date="2022-01" db="EMBL/GenBank/DDBJ databases">
        <authorList>
            <person name="Jo J.-H."/>
            <person name="Im W.-T."/>
        </authorList>
    </citation>
    <scope>NUCLEOTIDE SEQUENCE</scope>
    <source>
        <strain evidence="4">NA20</strain>
    </source>
</reference>
<dbReference type="InterPro" id="IPR036013">
    <property type="entry name" value="Band_7/SPFH_dom_sf"/>
</dbReference>
<dbReference type="Proteomes" id="UP001165367">
    <property type="component" value="Unassembled WGS sequence"/>
</dbReference>
<dbReference type="InterPro" id="IPR001107">
    <property type="entry name" value="Band_7"/>
</dbReference>
<dbReference type="InterPro" id="IPR043202">
    <property type="entry name" value="Band-7_stomatin-like"/>
</dbReference>
<comment type="caution">
    <text evidence="4">The sequence shown here is derived from an EMBL/GenBank/DDBJ whole genome shotgun (WGS) entry which is preliminary data.</text>
</comment>
<keyword evidence="5" id="KW-1185">Reference proteome</keyword>
<dbReference type="SMART" id="SM00244">
    <property type="entry name" value="PHB"/>
    <property type="match status" value="1"/>
</dbReference>
<dbReference type="CDD" id="cd13438">
    <property type="entry name" value="SPFH_eoslipins_u2"/>
    <property type="match status" value="1"/>
</dbReference>
<dbReference type="InterPro" id="IPR001972">
    <property type="entry name" value="Stomatin_HflK_fam"/>
</dbReference>
<sequence>MKRVKVNAYQVGLVFKDGGYQRMLLTGKYWFWKNEVVIVYDIAKQFIAPIELDILLQDRVLADILTIVDVKGHEIALQYQNGLLKEVLTAGRYAFWKSMNPYEFIKADISKIDIPEYIDRTVLVSRQVTPFTRSVTIESHEEAVLFVDGKFDRILQNGVYYWWNNAIPVNAARVDKRQQQLEINGQEILTKDKAALRLNAWAQYKVTDLQKAVLDNKEYDKQLYVSFQLAVREYVAGFTLDELLEKKESISASVLAQVKAKAENLGVTVLGFGIRDIILPGDVKDIINQVLVAEKRAQANSIMRREETASTRSLLNTAKLMEENAMLWKLKEMEYVEKIAEKVSHINLGGNGLLVEQLKQLFVAPKT</sequence>
<dbReference type="PRINTS" id="PR00721">
    <property type="entry name" value="STOMATIN"/>
</dbReference>
<dbReference type="RefSeq" id="WP_237869922.1">
    <property type="nucleotide sequence ID" value="NZ_JAKLTR010000003.1"/>
</dbReference>
<evidence type="ECO:0000313" key="4">
    <source>
        <dbReference type="EMBL" id="MCG2613957.1"/>
    </source>
</evidence>
<comment type="similarity">
    <text evidence="2">Belongs to the band 7/mec-2 family.</text>
</comment>
<gene>
    <name evidence="4" type="ORF">LZZ85_06680</name>
</gene>
<proteinExistence type="inferred from homology"/>
<dbReference type="PANTHER" id="PTHR10264:SF83">
    <property type="entry name" value="BLL5629 PROTEIN"/>
    <property type="match status" value="1"/>
</dbReference>
<name>A0ABS9KNP9_9BACT</name>
<comment type="subcellular location">
    <subcellularLocation>
        <location evidence="1">Membrane</location>
        <topology evidence="1">Single-pass membrane protein</topology>
    </subcellularLocation>
</comment>
<dbReference type="Pfam" id="PF01145">
    <property type="entry name" value="Band_7"/>
    <property type="match status" value="1"/>
</dbReference>
<dbReference type="Gene3D" id="3.30.479.30">
    <property type="entry name" value="Band 7 domain"/>
    <property type="match status" value="1"/>
</dbReference>
<protein>
    <submittedName>
        <fullName evidence="4">Slipin family protein</fullName>
    </submittedName>
</protein>
<evidence type="ECO:0000313" key="5">
    <source>
        <dbReference type="Proteomes" id="UP001165367"/>
    </source>
</evidence>
<evidence type="ECO:0000256" key="1">
    <source>
        <dbReference type="ARBA" id="ARBA00004167"/>
    </source>
</evidence>
<dbReference type="SUPFAM" id="SSF117892">
    <property type="entry name" value="Band 7/SPFH domain"/>
    <property type="match status" value="1"/>
</dbReference>
<evidence type="ECO:0000256" key="2">
    <source>
        <dbReference type="ARBA" id="ARBA00008164"/>
    </source>
</evidence>
<evidence type="ECO:0000259" key="3">
    <source>
        <dbReference type="SMART" id="SM00244"/>
    </source>
</evidence>
<organism evidence="4 5">
    <name type="scientific">Terrimonas ginsenosidimutans</name>
    <dbReference type="NCBI Taxonomy" id="2908004"/>
    <lineage>
        <taxon>Bacteria</taxon>
        <taxon>Pseudomonadati</taxon>
        <taxon>Bacteroidota</taxon>
        <taxon>Chitinophagia</taxon>
        <taxon>Chitinophagales</taxon>
        <taxon>Chitinophagaceae</taxon>
        <taxon>Terrimonas</taxon>
    </lineage>
</organism>
<accession>A0ABS9KNP9</accession>
<feature type="domain" description="Band 7" evidence="3">
    <location>
        <begin position="132"/>
        <end position="291"/>
    </location>
</feature>
<dbReference type="PANTHER" id="PTHR10264">
    <property type="entry name" value="BAND 7 PROTEIN-RELATED"/>
    <property type="match status" value="1"/>
</dbReference>